<evidence type="ECO:0000313" key="1">
    <source>
        <dbReference type="EMBL" id="RHZ56603.1"/>
    </source>
</evidence>
<dbReference type="VEuPathDB" id="FungiDB:CDV56_107382"/>
<dbReference type="RefSeq" id="XP_026614773.1">
    <property type="nucleotide sequence ID" value="XM_026761001.1"/>
</dbReference>
<dbReference type="OrthoDB" id="5396831at2759"/>
<dbReference type="Proteomes" id="UP000215305">
    <property type="component" value="Unassembled WGS sequence"/>
</dbReference>
<keyword evidence="2" id="KW-1185">Reference proteome</keyword>
<dbReference type="AlphaFoldDB" id="A0A397H5C0"/>
<dbReference type="STRING" id="41047.A0A397H5C0"/>
<proteinExistence type="predicted"/>
<evidence type="ECO:0000313" key="2">
    <source>
        <dbReference type="Proteomes" id="UP000215305"/>
    </source>
</evidence>
<organism evidence="1 2">
    <name type="scientific">Aspergillus thermomutatus</name>
    <name type="common">Neosartorya pseudofischeri</name>
    <dbReference type="NCBI Taxonomy" id="41047"/>
    <lineage>
        <taxon>Eukaryota</taxon>
        <taxon>Fungi</taxon>
        <taxon>Dikarya</taxon>
        <taxon>Ascomycota</taxon>
        <taxon>Pezizomycotina</taxon>
        <taxon>Eurotiomycetes</taxon>
        <taxon>Eurotiomycetidae</taxon>
        <taxon>Eurotiales</taxon>
        <taxon>Aspergillaceae</taxon>
        <taxon>Aspergillus</taxon>
        <taxon>Aspergillus subgen. Fumigati</taxon>
    </lineage>
</organism>
<sequence>MTDMARLVRHWPGGIAFPAVSDPITRAICPLIRSRKRSRRGSSLFKRAGCRVGAPPSPSSITMMNMNCANGEPSSSTNLPGVVIHDRAPIGLPGTEGERSYSEPEEGLRYPAEALERILDTHQPCDANGVMSLVPVDVKNPINWARWVKFIILLYRYDMEVGHCLESTYMPSEAVVNPVTTSTGTLSIEDFPAWLNLEVALFGSVYLTRTGTVIYLGNPGPYALVDEDGLQTGRLALTVFTNTGAIEDSVLIRPFNMQEPHMRYSTLGKGLDDVKHSKGGYRHQNPPYASLCAFSLLFLPRVRWKEDVELYAPGYLALEAVGKGGEYNLNDLVSPDVIGCYNKPRVWEKLRSGADPRFMF</sequence>
<gene>
    <name evidence="1" type="ORF">CDV56_107382</name>
</gene>
<comment type="caution">
    <text evidence="1">The sequence shown here is derived from an EMBL/GenBank/DDBJ whole genome shotgun (WGS) entry which is preliminary data.</text>
</comment>
<dbReference type="GeneID" id="38129356"/>
<name>A0A397H5C0_ASPTH</name>
<reference evidence="1" key="1">
    <citation type="submission" date="2018-08" db="EMBL/GenBank/DDBJ databases">
        <title>Draft genome sequence of azole-resistant Aspergillus thermomutatus (Neosartorya pseudofischeri) strain HMR AF 39, isolated from a human nasal aspirate.</title>
        <authorList>
            <person name="Parent-Michaud M."/>
            <person name="Dufresne P.J."/>
            <person name="Fournier E."/>
            <person name="Martineau C."/>
            <person name="Moreira S."/>
            <person name="Perkins V."/>
            <person name="De Repentigny L."/>
            <person name="Dufresne S.F."/>
        </authorList>
    </citation>
    <scope>NUCLEOTIDE SEQUENCE [LARGE SCALE GENOMIC DNA]</scope>
    <source>
        <strain evidence="1">HMR AF 39</strain>
    </source>
</reference>
<protein>
    <submittedName>
        <fullName evidence="1">Uncharacterized protein</fullName>
    </submittedName>
</protein>
<accession>A0A397H5C0</accession>
<dbReference type="EMBL" id="NKHU02000087">
    <property type="protein sequence ID" value="RHZ56603.1"/>
    <property type="molecule type" value="Genomic_DNA"/>
</dbReference>